<gene>
    <name evidence="6" type="primary">rpsG</name>
    <name evidence="8" type="ORF">UW60_C0023G0002</name>
</gene>
<evidence type="ECO:0000259" key="7">
    <source>
        <dbReference type="Pfam" id="PF00177"/>
    </source>
</evidence>
<dbReference type="NCBIfam" id="TIGR01029">
    <property type="entry name" value="rpsG_bact"/>
    <property type="match status" value="1"/>
</dbReference>
<dbReference type="InterPro" id="IPR036823">
    <property type="entry name" value="Ribosomal_uS7_dom_sf"/>
</dbReference>
<dbReference type="Pfam" id="PF00177">
    <property type="entry name" value="Ribosomal_S7"/>
    <property type="match status" value="1"/>
</dbReference>
<dbReference type="InterPro" id="IPR000235">
    <property type="entry name" value="Ribosomal_uS7"/>
</dbReference>
<keyword evidence="2 6" id="KW-0699">rRNA-binding</keyword>
<dbReference type="CDD" id="cd14869">
    <property type="entry name" value="uS7_Bacteria"/>
    <property type="match status" value="1"/>
</dbReference>
<evidence type="ECO:0000313" key="8">
    <source>
        <dbReference type="EMBL" id="KKT66476.1"/>
    </source>
</evidence>
<dbReference type="PANTHER" id="PTHR11205">
    <property type="entry name" value="RIBOSOMAL PROTEIN S7"/>
    <property type="match status" value="1"/>
</dbReference>
<evidence type="ECO:0000256" key="3">
    <source>
        <dbReference type="ARBA" id="ARBA00022884"/>
    </source>
</evidence>
<feature type="domain" description="Small ribosomal subunit protein uS7" evidence="7">
    <location>
        <begin position="3"/>
        <end position="152"/>
    </location>
</feature>
<dbReference type="FunFam" id="1.10.455.10:FF:000001">
    <property type="entry name" value="30S ribosomal protein S7"/>
    <property type="match status" value="1"/>
</dbReference>
<dbReference type="InterPro" id="IPR023798">
    <property type="entry name" value="Ribosomal_uS7_dom"/>
</dbReference>
<evidence type="ECO:0000256" key="2">
    <source>
        <dbReference type="ARBA" id="ARBA00022730"/>
    </source>
</evidence>
<comment type="caution">
    <text evidence="8">The sequence shown here is derived from an EMBL/GenBank/DDBJ whole genome shotgun (WGS) entry which is preliminary data.</text>
</comment>
<dbReference type="EMBL" id="LCIY01000023">
    <property type="protein sequence ID" value="KKT66476.1"/>
    <property type="molecule type" value="Genomic_DNA"/>
</dbReference>
<evidence type="ECO:0000313" key="9">
    <source>
        <dbReference type="Proteomes" id="UP000034826"/>
    </source>
</evidence>
<dbReference type="HAMAP" id="MF_00480_B">
    <property type="entry name" value="Ribosomal_uS7_B"/>
    <property type="match status" value="1"/>
</dbReference>
<sequence length="159" mass="17919">MARKGATKAREVAPDPIYGSRLVAKLINRSMFDGKKSVAQKEIYAAFDVIKEKTGEDPEKVFEQALENIKPTMEVRPRRVGGAAYQVPISVRGPRRESLGIRWLIGATRARSNSEYHTYAEKLAAEIMDAAKSEGAAVKKRQEVERLAELNRAFSHFRW</sequence>
<comment type="function">
    <text evidence="6">One of the primary rRNA binding proteins, it binds directly to 16S rRNA where it nucleates assembly of the head domain of the 30S subunit. Is located at the subunit interface close to the decoding center, probably blocks exit of the E-site tRNA.</text>
</comment>
<dbReference type="AlphaFoldDB" id="A0A0G1J4B8"/>
<dbReference type="Proteomes" id="UP000034826">
    <property type="component" value="Unassembled WGS sequence"/>
</dbReference>
<dbReference type="Gene3D" id="1.10.455.10">
    <property type="entry name" value="Ribosomal protein S7 domain"/>
    <property type="match status" value="1"/>
</dbReference>
<evidence type="ECO:0000256" key="5">
    <source>
        <dbReference type="ARBA" id="ARBA00023274"/>
    </source>
</evidence>
<proteinExistence type="inferred from homology"/>
<evidence type="ECO:0000256" key="4">
    <source>
        <dbReference type="ARBA" id="ARBA00022980"/>
    </source>
</evidence>
<dbReference type="SUPFAM" id="SSF47973">
    <property type="entry name" value="Ribosomal protein S7"/>
    <property type="match status" value="1"/>
</dbReference>
<evidence type="ECO:0000256" key="6">
    <source>
        <dbReference type="HAMAP-Rule" id="MF_00480"/>
    </source>
</evidence>
<comment type="subunit">
    <text evidence="6">Part of the 30S ribosomal subunit. Contacts proteins S9 and S11.</text>
</comment>
<dbReference type="GO" id="GO:0006412">
    <property type="term" value="P:translation"/>
    <property type="evidence" value="ECO:0007669"/>
    <property type="project" value="UniProtKB-UniRule"/>
</dbReference>
<name>A0A0G1J4B8_9BACT</name>
<dbReference type="GO" id="GO:0019843">
    <property type="term" value="F:rRNA binding"/>
    <property type="evidence" value="ECO:0007669"/>
    <property type="project" value="UniProtKB-UniRule"/>
</dbReference>
<dbReference type="GO" id="GO:0015935">
    <property type="term" value="C:small ribosomal subunit"/>
    <property type="evidence" value="ECO:0007669"/>
    <property type="project" value="InterPro"/>
</dbReference>
<dbReference type="InterPro" id="IPR005717">
    <property type="entry name" value="Ribosomal_uS7_bac/org-type"/>
</dbReference>
<comment type="similarity">
    <text evidence="1 6">Belongs to the universal ribosomal protein uS7 family.</text>
</comment>
<keyword evidence="4 6" id="KW-0689">Ribosomal protein</keyword>
<dbReference type="PATRIC" id="fig|1618564.3.peg.628"/>
<accession>A0A0G1J4B8</accession>
<keyword evidence="5 6" id="KW-0687">Ribonucleoprotein</keyword>
<protein>
    <recommendedName>
        <fullName evidence="6">Small ribosomal subunit protein uS7</fullName>
    </recommendedName>
</protein>
<organism evidence="8 9">
    <name type="scientific">Candidatus Woesebacteria bacterium GW2011_GWA2_44_33</name>
    <dbReference type="NCBI Taxonomy" id="1618564"/>
    <lineage>
        <taxon>Bacteria</taxon>
        <taxon>Candidatus Woeseibacteriota</taxon>
    </lineage>
</organism>
<evidence type="ECO:0000256" key="1">
    <source>
        <dbReference type="ARBA" id="ARBA00007151"/>
    </source>
</evidence>
<keyword evidence="3 6" id="KW-0694">RNA-binding</keyword>
<reference evidence="8 9" key="1">
    <citation type="journal article" date="2015" name="Nature">
        <title>rRNA introns, odd ribosomes, and small enigmatic genomes across a large radiation of phyla.</title>
        <authorList>
            <person name="Brown C.T."/>
            <person name="Hug L.A."/>
            <person name="Thomas B.C."/>
            <person name="Sharon I."/>
            <person name="Castelle C.J."/>
            <person name="Singh A."/>
            <person name="Wilkins M.J."/>
            <person name="Williams K.H."/>
            <person name="Banfield J.F."/>
        </authorList>
    </citation>
    <scope>NUCLEOTIDE SEQUENCE [LARGE SCALE GENOMIC DNA]</scope>
</reference>
<dbReference type="PIRSF" id="PIRSF002122">
    <property type="entry name" value="RPS7p_RPS7a_RPS5e_RPS7o"/>
    <property type="match status" value="1"/>
</dbReference>
<dbReference type="GO" id="GO:0000049">
    <property type="term" value="F:tRNA binding"/>
    <property type="evidence" value="ECO:0007669"/>
    <property type="project" value="UniProtKB-UniRule"/>
</dbReference>
<keyword evidence="6" id="KW-0820">tRNA-binding</keyword>
<dbReference type="GO" id="GO:0003735">
    <property type="term" value="F:structural constituent of ribosome"/>
    <property type="evidence" value="ECO:0007669"/>
    <property type="project" value="InterPro"/>
</dbReference>